<evidence type="ECO:0000256" key="1">
    <source>
        <dbReference type="ARBA" id="ARBA00023015"/>
    </source>
</evidence>
<dbReference type="GO" id="GO:0003677">
    <property type="term" value="F:DNA binding"/>
    <property type="evidence" value="ECO:0007669"/>
    <property type="project" value="UniProtKB-KW"/>
</dbReference>
<proteinExistence type="predicted"/>
<evidence type="ECO:0000259" key="5">
    <source>
        <dbReference type="PROSITE" id="PS51078"/>
    </source>
</evidence>
<dbReference type="InterPro" id="IPR029016">
    <property type="entry name" value="GAF-like_dom_sf"/>
</dbReference>
<dbReference type="PROSITE" id="PS51078">
    <property type="entry name" value="ICLR_ED"/>
    <property type="match status" value="1"/>
</dbReference>
<dbReference type="InterPro" id="IPR036388">
    <property type="entry name" value="WH-like_DNA-bd_sf"/>
</dbReference>
<protein>
    <submittedName>
        <fullName evidence="6">Transcriptional regulator, IclR family</fullName>
    </submittedName>
</protein>
<sequence length="288" mass="30752">MDTKRPLKKKKPLAAEAVDTLEDGAGLAASNSLARTLGILNLFTPAAPLWSTEAIIQSHGMSRSSGYRYIKALADVGLISPVSNGYYILGPRIVELDRQIRQCDPLYIAGGPVMKELVEETRQSALLCALFSGSVLCVRERLTDDSPANLFTRGQTRPLFQGAASKIVLPYLRPHQLRSLYAKHAPTIAAAGLGSDWSSFRATLAKIRTAGYIMTIGEFNPGVIGISAPVFNSEGHILGSIGIAGAESHITRAEKDRCVTAVIRAGQQISDRIGAISVGINRTARAVG</sequence>
<accession>A0A7Z7I0Z5</accession>
<dbReference type="InterPro" id="IPR050707">
    <property type="entry name" value="HTH_MetabolicPath_Reg"/>
</dbReference>
<dbReference type="Pfam" id="PF09339">
    <property type="entry name" value="HTH_IclR"/>
    <property type="match status" value="1"/>
</dbReference>
<evidence type="ECO:0000313" key="7">
    <source>
        <dbReference type="Proteomes" id="UP000219522"/>
    </source>
</evidence>
<organism evidence="6 7">
    <name type="scientific">Caballeronia arationis</name>
    <dbReference type="NCBI Taxonomy" id="1777142"/>
    <lineage>
        <taxon>Bacteria</taxon>
        <taxon>Pseudomonadati</taxon>
        <taxon>Pseudomonadota</taxon>
        <taxon>Betaproteobacteria</taxon>
        <taxon>Burkholderiales</taxon>
        <taxon>Burkholderiaceae</taxon>
        <taxon>Caballeronia</taxon>
    </lineage>
</organism>
<keyword evidence="1" id="KW-0805">Transcription regulation</keyword>
<feature type="domain" description="HTH iclR-type" evidence="4">
    <location>
        <begin position="30"/>
        <end position="91"/>
    </location>
</feature>
<dbReference type="SUPFAM" id="SSF46785">
    <property type="entry name" value="Winged helix' DNA-binding domain"/>
    <property type="match status" value="1"/>
</dbReference>
<keyword evidence="3" id="KW-0804">Transcription</keyword>
<dbReference type="SMART" id="SM00346">
    <property type="entry name" value="HTH_ICLR"/>
    <property type="match status" value="1"/>
</dbReference>
<dbReference type="InterPro" id="IPR005471">
    <property type="entry name" value="Tscrpt_reg_IclR_N"/>
</dbReference>
<dbReference type="Proteomes" id="UP000219522">
    <property type="component" value="Unassembled WGS sequence"/>
</dbReference>
<dbReference type="EMBL" id="OCSU01000001">
    <property type="protein sequence ID" value="SOE46637.1"/>
    <property type="molecule type" value="Genomic_DNA"/>
</dbReference>
<reference evidence="6 7" key="1">
    <citation type="submission" date="2017-09" db="EMBL/GenBank/DDBJ databases">
        <authorList>
            <person name="Varghese N."/>
            <person name="Submissions S."/>
        </authorList>
    </citation>
    <scope>NUCLEOTIDE SEQUENCE [LARGE SCALE GENOMIC DNA]</scope>
    <source>
        <strain evidence="6 7">OK806</strain>
    </source>
</reference>
<dbReference type="InterPro" id="IPR014757">
    <property type="entry name" value="Tscrpt_reg_IclR_C"/>
</dbReference>
<dbReference type="PROSITE" id="PS51077">
    <property type="entry name" value="HTH_ICLR"/>
    <property type="match status" value="1"/>
</dbReference>
<evidence type="ECO:0000256" key="3">
    <source>
        <dbReference type="ARBA" id="ARBA00023163"/>
    </source>
</evidence>
<evidence type="ECO:0000259" key="4">
    <source>
        <dbReference type="PROSITE" id="PS51077"/>
    </source>
</evidence>
<dbReference type="AlphaFoldDB" id="A0A7Z7I0Z5"/>
<keyword evidence="7" id="KW-1185">Reference proteome</keyword>
<dbReference type="SUPFAM" id="SSF55781">
    <property type="entry name" value="GAF domain-like"/>
    <property type="match status" value="1"/>
</dbReference>
<dbReference type="InterPro" id="IPR036390">
    <property type="entry name" value="WH_DNA-bd_sf"/>
</dbReference>
<evidence type="ECO:0000256" key="2">
    <source>
        <dbReference type="ARBA" id="ARBA00023125"/>
    </source>
</evidence>
<dbReference type="RefSeq" id="WP_097189566.1">
    <property type="nucleotide sequence ID" value="NZ_OCSU01000001.1"/>
</dbReference>
<dbReference type="PANTHER" id="PTHR30136:SF24">
    <property type="entry name" value="HTH-TYPE TRANSCRIPTIONAL REPRESSOR ALLR"/>
    <property type="match status" value="1"/>
</dbReference>
<feature type="domain" description="IclR-ED" evidence="5">
    <location>
        <begin position="92"/>
        <end position="275"/>
    </location>
</feature>
<keyword evidence="2" id="KW-0238">DNA-binding</keyword>
<dbReference type="PANTHER" id="PTHR30136">
    <property type="entry name" value="HELIX-TURN-HELIX TRANSCRIPTIONAL REGULATOR, ICLR FAMILY"/>
    <property type="match status" value="1"/>
</dbReference>
<evidence type="ECO:0000313" key="6">
    <source>
        <dbReference type="EMBL" id="SOE46637.1"/>
    </source>
</evidence>
<dbReference type="Gene3D" id="3.30.450.40">
    <property type="match status" value="1"/>
</dbReference>
<dbReference type="GO" id="GO:0003700">
    <property type="term" value="F:DNA-binding transcription factor activity"/>
    <property type="evidence" value="ECO:0007669"/>
    <property type="project" value="TreeGrafter"/>
</dbReference>
<dbReference type="Gene3D" id="1.10.10.10">
    <property type="entry name" value="Winged helix-like DNA-binding domain superfamily/Winged helix DNA-binding domain"/>
    <property type="match status" value="1"/>
</dbReference>
<name>A0A7Z7I0Z5_9BURK</name>
<gene>
    <name evidence="6" type="ORF">SAMN05446927_0145</name>
</gene>
<dbReference type="Pfam" id="PF01614">
    <property type="entry name" value="IclR_C"/>
    <property type="match status" value="1"/>
</dbReference>
<dbReference type="GO" id="GO:0045892">
    <property type="term" value="P:negative regulation of DNA-templated transcription"/>
    <property type="evidence" value="ECO:0007669"/>
    <property type="project" value="TreeGrafter"/>
</dbReference>
<comment type="caution">
    <text evidence="6">The sequence shown here is derived from an EMBL/GenBank/DDBJ whole genome shotgun (WGS) entry which is preliminary data.</text>
</comment>